<evidence type="ECO:0000259" key="2">
    <source>
        <dbReference type="Pfam" id="PF13845"/>
    </source>
</evidence>
<dbReference type="PROSITE" id="PS51257">
    <property type="entry name" value="PROKAR_LIPOPROTEIN"/>
    <property type="match status" value="1"/>
</dbReference>
<dbReference type="Pfam" id="PF13845">
    <property type="entry name" value="Septum_form"/>
    <property type="match status" value="1"/>
</dbReference>
<dbReference type="Proteomes" id="UP000013015">
    <property type="component" value="Unassembled WGS sequence"/>
</dbReference>
<feature type="domain" description="Septum formation-related" evidence="2">
    <location>
        <begin position="41"/>
        <end position="143"/>
    </location>
</feature>
<keyword evidence="4" id="KW-1185">Reference proteome</keyword>
<organism evidence="3 4">
    <name type="scientific">Schaalia cardiffensis F0333</name>
    <dbReference type="NCBI Taxonomy" id="888050"/>
    <lineage>
        <taxon>Bacteria</taxon>
        <taxon>Bacillati</taxon>
        <taxon>Actinomycetota</taxon>
        <taxon>Actinomycetes</taxon>
        <taxon>Actinomycetales</taxon>
        <taxon>Actinomycetaceae</taxon>
        <taxon>Schaalia</taxon>
    </lineage>
</organism>
<evidence type="ECO:0000313" key="3">
    <source>
        <dbReference type="EMBL" id="ENO18673.1"/>
    </source>
</evidence>
<dbReference type="HOGENOM" id="CLU_070743_2_0_11"/>
<dbReference type="STRING" id="888050.HMPREF9004_0722"/>
<dbReference type="OrthoDB" id="3628931at2"/>
<feature type="signal peptide" evidence="1">
    <location>
        <begin position="1"/>
        <end position="29"/>
    </location>
</feature>
<dbReference type="RefSeq" id="WP_005962451.1">
    <property type="nucleotide sequence ID" value="NZ_CP040505.1"/>
</dbReference>
<comment type="caution">
    <text evidence="3">The sequence shown here is derived from an EMBL/GenBank/DDBJ whole genome shotgun (WGS) entry which is preliminary data.</text>
</comment>
<proteinExistence type="predicted"/>
<accession>N6XBV6</accession>
<dbReference type="PATRIC" id="fig|888050.3.peg.692"/>
<feature type="chain" id="PRO_5004128155" description="Septum formation-related domain-containing protein" evidence="1">
    <location>
        <begin position="30"/>
        <end position="154"/>
    </location>
</feature>
<gene>
    <name evidence="3" type="ORF">HMPREF9004_0722</name>
</gene>
<evidence type="ECO:0000256" key="1">
    <source>
        <dbReference type="SAM" id="SignalP"/>
    </source>
</evidence>
<evidence type="ECO:0000313" key="4">
    <source>
        <dbReference type="Proteomes" id="UP000013015"/>
    </source>
</evidence>
<keyword evidence="1" id="KW-0732">Signal</keyword>
<sequence length="154" mass="16369">MRVRSSRFTRVARLFGAGGLVLCAIGLSACQSSSVLDLKVGDCVMLPHGDEAVTIEHTSCSESHEAEVSTLVDTDPKDASAPFPGEEALALQAESACVESFESYVGTPYVLSSLDVTWLLPTKSSWGEGDRQIVCLVNAMDAQPLMSSVKDSKL</sequence>
<name>N6XBV6_9ACTO</name>
<protein>
    <recommendedName>
        <fullName evidence="2">Septum formation-related domain-containing protein</fullName>
    </recommendedName>
</protein>
<reference evidence="3 4" key="1">
    <citation type="submission" date="2013-03" db="EMBL/GenBank/DDBJ databases">
        <title>Reference genome for the Human Microbiome Project.</title>
        <authorList>
            <person name="Aqrawi P."/>
            <person name="Ayvaz T."/>
            <person name="Bess C."/>
            <person name="Blankenburg K."/>
            <person name="Coyle M."/>
            <person name="Deng J."/>
            <person name="Forbes L."/>
            <person name="Fowler G."/>
            <person name="Francisco L."/>
            <person name="Fu Q."/>
            <person name="Gibbs R."/>
            <person name="Gross S."/>
            <person name="Gubbala S."/>
            <person name="Hale W."/>
            <person name="Hemphill L."/>
            <person name="Highlander S."/>
            <person name="Hirani K."/>
            <person name="Jackson L."/>
            <person name="Jakkamsetti A."/>
            <person name="Javaid M."/>
            <person name="Jayaseelan J.C."/>
            <person name="Jiang H."/>
            <person name="Joshi V."/>
            <person name="Korchina V."/>
            <person name="Kovar C."/>
            <person name="Lara F."/>
            <person name="Lee S."/>
            <person name="Liu Y."/>
            <person name="Mata R."/>
            <person name="Mathew T."/>
            <person name="Munidasa M."/>
            <person name="Muzny D."/>
            <person name="Nazareth L."/>
            <person name="Ngo R."/>
            <person name="Nguyen L."/>
            <person name="Nguyen N."/>
            <person name="Okwuonu G."/>
            <person name="Ongeri F."/>
            <person name="Palculict T."/>
            <person name="Patil S."/>
            <person name="Petrosino J."/>
            <person name="Pham C."/>
            <person name="Pham P."/>
            <person name="Pu L.-L."/>
            <person name="Qin X."/>
            <person name="Qu J."/>
            <person name="Reid J."/>
            <person name="Ross M."/>
            <person name="Ruth R."/>
            <person name="Saada N."/>
            <person name="San Lucas F."/>
            <person name="Santibanez J."/>
            <person name="Shang Y."/>
            <person name="Simmons D."/>
            <person name="Song X.-Z."/>
            <person name="Tang L.-Y."/>
            <person name="Thornton R."/>
            <person name="Warren J."/>
            <person name="Weissenberger G."/>
            <person name="Wilczek-Boney K."/>
            <person name="Worley K."/>
            <person name="Youmans B."/>
            <person name="Zhang J."/>
            <person name="Zhang L."/>
            <person name="Zhao Z."/>
            <person name="Zhou C."/>
            <person name="Zhu D."/>
            <person name="Zhu Y."/>
        </authorList>
    </citation>
    <scope>NUCLEOTIDE SEQUENCE [LARGE SCALE GENOMIC DNA]</scope>
    <source>
        <strain evidence="3 4">F0333</strain>
    </source>
</reference>
<dbReference type="eggNOG" id="ENOG5033A46">
    <property type="taxonomic scope" value="Bacteria"/>
</dbReference>
<dbReference type="EMBL" id="AQHZ01000010">
    <property type="protein sequence ID" value="ENO18673.1"/>
    <property type="molecule type" value="Genomic_DNA"/>
</dbReference>
<dbReference type="AlphaFoldDB" id="N6XBV6"/>
<dbReference type="InterPro" id="IPR026004">
    <property type="entry name" value="Septum_form"/>
</dbReference>